<sequence length="86" mass="9575">MRTTSGGTHSTSNFNDPNRGKSCLFSFLSDGQWNVNKLREVLPNDIVEEIIGIPAGLIDSDDDRYIWQGSTNGTFSVKTAYNLVKY</sequence>
<accession>A0A498JKA2</accession>
<evidence type="ECO:0000313" key="2">
    <source>
        <dbReference type="Proteomes" id="UP000290289"/>
    </source>
</evidence>
<dbReference type="AlphaFoldDB" id="A0A498JKA2"/>
<keyword evidence="2" id="KW-1185">Reference proteome</keyword>
<dbReference type="EMBL" id="RDQH01000333">
    <property type="protein sequence ID" value="RXH94364.1"/>
    <property type="molecule type" value="Genomic_DNA"/>
</dbReference>
<gene>
    <name evidence="1" type="ORF">DVH24_024048</name>
</gene>
<reference evidence="1 2" key="1">
    <citation type="submission" date="2018-10" db="EMBL/GenBank/DDBJ databases">
        <title>A high-quality apple genome assembly.</title>
        <authorList>
            <person name="Hu J."/>
        </authorList>
    </citation>
    <scope>NUCLEOTIDE SEQUENCE [LARGE SCALE GENOMIC DNA]</scope>
    <source>
        <strain evidence="2">cv. HFTH1</strain>
        <tissue evidence="1">Young leaf</tissue>
    </source>
</reference>
<evidence type="ECO:0000313" key="1">
    <source>
        <dbReference type="EMBL" id="RXH94364.1"/>
    </source>
</evidence>
<name>A0A498JKA2_MALDO</name>
<organism evidence="1 2">
    <name type="scientific">Malus domestica</name>
    <name type="common">Apple</name>
    <name type="synonym">Pyrus malus</name>
    <dbReference type="NCBI Taxonomy" id="3750"/>
    <lineage>
        <taxon>Eukaryota</taxon>
        <taxon>Viridiplantae</taxon>
        <taxon>Streptophyta</taxon>
        <taxon>Embryophyta</taxon>
        <taxon>Tracheophyta</taxon>
        <taxon>Spermatophyta</taxon>
        <taxon>Magnoliopsida</taxon>
        <taxon>eudicotyledons</taxon>
        <taxon>Gunneridae</taxon>
        <taxon>Pentapetalae</taxon>
        <taxon>rosids</taxon>
        <taxon>fabids</taxon>
        <taxon>Rosales</taxon>
        <taxon>Rosaceae</taxon>
        <taxon>Amygdaloideae</taxon>
        <taxon>Maleae</taxon>
        <taxon>Malus</taxon>
    </lineage>
</organism>
<comment type="caution">
    <text evidence="1">The sequence shown here is derived from an EMBL/GenBank/DDBJ whole genome shotgun (WGS) entry which is preliminary data.</text>
</comment>
<protein>
    <submittedName>
        <fullName evidence="1">Uncharacterized protein</fullName>
    </submittedName>
</protein>
<dbReference type="Proteomes" id="UP000290289">
    <property type="component" value="Chromosome 7"/>
</dbReference>
<proteinExistence type="predicted"/>
<dbReference type="STRING" id="3750.A0A498JKA2"/>